<dbReference type="AlphaFoldDB" id="A0A101UR59"/>
<comment type="caution">
    <text evidence="1">The sequence shown here is derived from an EMBL/GenBank/DDBJ whole genome shotgun (WGS) entry which is preliminary data.</text>
</comment>
<proteinExistence type="predicted"/>
<sequence>MWVRHAGFVVLVGWCVCPAGLMGAVGWRLRRAGLEGDVGWPVRRGRLGELVGRWLPCLGGRCRVAWWGRRTGLVAFLRR</sequence>
<protein>
    <submittedName>
        <fullName evidence="1">Uncharacterized protein</fullName>
    </submittedName>
</protein>
<dbReference type="Proteomes" id="UP000053260">
    <property type="component" value="Unassembled WGS sequence"/>
</dbReference>
<evidence type="ECO:0000313" key="1">
    <source>
        <dbReference type="EMBL" id="KUO15346.1"/>
    </source>
</evidence>
<reference evidence="1 2" key="1">
    <citation type="submission" date="2015-10" db="EMBL/GenBank/DDBJ databases">
        <title>Draft genome sequence of Streptomyces sp. RV15, isolated from a marine sponge.</title>
        <authorList>
            <person name="Ruckert C."/>
            <person name="Abdelmohsen U.R."/>
            <person name="Winkler A."/>
            <person name="Hentschel U."/>
            <person name="Kalinowski J."/>
            <person name="Kampfer P."/>
            <person name="Glaeser S."/>
        </authorList>
    </citation>
    <scope>NUCLEOTIDE SEQUENCE [LARGE SCALE GENOMIC DNA]</scope>
    <source>
        <strain evidence="1 2">RV15</strain>
    </source>
</reference>
<dbReference type="EMBL" id="LMXB01000116">
    <property type="protein sequence ID" value="KUO15346.1"/>
    <property type="molecule type" value="Genomic_DNA"/>
</dbReference>
<organism evidence="1 2">
    <name type="scientific">Streptomyces dysideae</name>
    <dbReference type="NCBI Taxonomy" id="909626"/>
    <lineage>
        <taxon>Bacteria</taxon>
        <taxon>Bacillati</taxon>
        <taxon>Actinomycetota</taxon>
        <taxon>Actinomycetes</taxon>
        <taxon>Kitasatosporales</taxon>
        <taxon>Streptomycetaceae</taxon>
        <taxon>Streptomyces</taxon>
    </lineage>
</organism>
<name>A0A101UR59_9ACTN</name>
<dbReference type="STRING" id="909626.AQJ91_41830"/>
<accession>A0A101UR59</accession>
<evidence type="ECO:0000313" key="2">
    <source>
        <dbReference type="Proteomes" id="UP000053260"/>
    </source>
</evidence>
<keyword evidence="2" id="KW-1185">Reference proteome</keyword>
<gene>
    <name evidence="1" type="ORF">AQJ91_41830</name>
</gene>